<reference evidence="2 3" key="1">
    <citation type="submission" date="2022-05" db="EMBL/GenBank/DDBJ databases">
        <authorList>
            <consortium name="Genoscope - CEA"/>
            <person name="William W."/>
        </authorList>
    </citation>
    <scope>NUCLEOTIDE SEQUENCE [LARGE SCALE GENOMIC DNA]</scope>
</reference>
<gene>
    <name evidence="2" type="ORF">PLOB_00027675</name>
</gene>
<comment type="caution">
    <text evidence="2">The sequence shown here is derived from an EMBL/GenBank/DDBJ whole genome shotgun (WGS) entry which is preliminary data.</text>
</comment>
<dbReference type="Proteomes" id="UP001159405">
    <property type="component" value="Unassembled WGS sequence"/>
</dbReference>
<organism evidence="2 3">
    <name type="scientific">Porites lobata</name>
    <dbReference type="NCBI Taxonomy" id="104759"/>
    <lineage>
        <taxon>Eukaryota</taxon>
        <taxon>Metazoa</taxon>
        <taxon>Cnidaria</taxon>
        <taxon>Anthozoa</taxon>
        <taxon>Hexacorallia</taxon>
        <taxon>Scleractinia</taxon>
        <taxon>Fungiina</taxon>
        <taxon>Poritidae</taxon>
        <taxon>Porites</taxon>
    </lineage>
</organism>
<evidence type="ECO:0000313" key="3">
    <source>
        <dbReference type="Proteomes" id="UP001159405"/>
    </source>
</evidence>
<proteinExistence type="predicted"/>
<accession>A0ABN8RU23</accession>
<dbReference type="EMBL" id="CALNXK010000339">
    <property type="protein sequence ID" value="CAH3182986.1"/>
    <property type="molecule type" value="Genomic_DNA"/>
</dbReference>
<keyword evidence="3" id="KW-1185">Reference proteome</keyword>
<evidence type="ECO:0000256" key="1">
    <source>
        <dbReference type="SAM" id="Phobius"/>
    </source>
</evidence>
<name>A0ABN8RU23_9CNID</name>
<protein>
    <submittedName>
        <fullName evidence="2">Uncharacterized protein</fullName>
    </submittedName>
</protein>
<sequence>MEQSFKNRVAAAAREYCAKAQCFPNQSRRRRLSLDVKFTADMVHILPGYPKQSDDSPGVILLAFYLSLPKGISESSLVPQTNIQTSIGGEIVSADPLPLDTEEHKENNGQSKPLNVIIGSSLGGGLLLIIIAAAL</sequence>
<keyword evidence="1" id="KW-0812">Transmembrane</keyword>
<feature type="non-terminal residue" evidence="2">
    <location>
        <position position="135"/>
    </location>
</feature>
<evidence type="ECO:0000313" key="2">
    <source>
        <dbReference type="EMBL" id="CAH3182986.1"/>
    </source>
</evidence>
<keyword evidence="1" id="KW-0472">Membrane</keyword>
<feature type="transmembrane region" description="Helical" evidence="1">
    <location>
        <begin position="114"/>
        <end position="134"/>
    </location>
</feature>
<keyword evidence="1" id="KW-1133">Transmembrane helix</keyword>